<evidence type="ECO:0000256" key="1">
    <source>
        <dbReference type="ARBA" id="ARBA00006738"/>
    </source>
</evidence>
<evidence type="ECO:0000256" key="2">
    <source>
        <dbReference type="HAMAP-Rule" id="MF_00048"/>
    </source>
</evidence>
<dbReference type="Gene3D" id="3.40.1350.10">
    <property type="match status" value="1"/>
</dbReference>
<dbReference type="NCBIfam" id="TIGR00252">
    <property type="entry name" value="YraN family protein"/>
    <property type="match status" value="1"/>
</dbReference>
<dbReference type="RefSeq" id="WP_198323191.1">
    <property type="nucleotide sequence ID" value="NZ_CP104311.1"/>
</dbReference>
<evidence type="ECO:0000313" key="3">
    <source>
        <dbReference type="EMBL" id="WWF03259.1"/>
    </source>
</evidence>
<name>A0ABZ2FA65_METCP</name>
<dbReference type="EMBL" id="CP104311">
    <property type="protein sequence ID" value="WWF03259.1"/>
    <property type="molecule type" value="Genomic_DNA"/>
</dbReference>
<dbReference type="Pfam" id="PF02021">
    <property type="entry name" value="UPF0102"/>
    <property type="match status" value="1"/>
</dbReference>
<comment type="similarity">
    <text evidence="1 2">Belongs to the UPF0102 family.</text>
</comment>
<accession>A0ABZ2FA65</accession>
<dbReference type="NCBIfam" id="NF009150">
    <property type="entry name" value="PRK12497.1-3"/>
    <property type="match status" value="1"/>
</dbReference>
<keyword evidence="4" id="KW-1185">Reference proteome</keyword>
<protein>
    <recommendedName>
        <fullName evidence="2">UPF0102 protein N4J17_06475</fullName>
    </recommendedName>
</protein>
<organism evidence="3 4">
    <name type="scientific">Methylococcus capsulatus</name>
    <dbReference type="NCBI Taxonomy" id="414"/>
    <lineage>
        <taxon>Bacteria</taxon>
        <taxon>Pseudomonadati</taxon>
        <taxon>Pseudomonadota</taxon>
        <taxon>Gammaproteobacteria</taxon>
        <taxon>Methylococcales</taxon>
        <taxon>Methylococcaceae</taxon>
        <taxon>Methylococcus</taxon>
    </lineage>
</organism>
<dbReference type="SUPFAM" id="SSF52980">
    <property type="entry name" value="Restriction endonuclease-like"/>
    <property type="match status" value="1"/>
</dbReference>
<gene>
    <name evidence="3" type="ORF">N4J17_06475</name>
</gene>
<dbReference type="InterPro" id="IPR003509">
    <property type="entry name" value="UPF0102_YraN-like"/>
</dbReference>
<sequence>MAVTGGRQPLTGSQAESWTAEYLMARGLRLIERNYRCRLGEIDLVMAEGSTLVFVEVRYRSSKRYGGALESVDRHKCRRLLAAVQHYMIERRVTGAVRLDVVAVSPGAAGPEAEWIRNAIEAQ</sequence>
<dbReference type="PANTHER" id="PTHR34039:SF1">
    <property type="entry name" value="UPF0102 PROTEIN YRAN"/>
    <property type="match status" value="1"/>
</dbReference>
<proteinExistence type="inferred from homology"/>
<dbReference type="InterPro" id="IPR011335">
    <property type="entry name" value="Restrct_endonuc-II-like"/>
</dbReference>
<reference evidence="3 4" key="1">
    <citation type="submission" date="2022-09" db="EMBL/GenBank/DDBJ databases">
        <authorList>
            <person name="Giprobiosintez L."/>
        </authorList>
    </citation>
    <scope>NUCLEOTIDE SEQUENCE [LARGE SCALE GENOMIC DNA]</scope>
    <source>
        <strain evidence="4">VKPM-B-12549 (GBS-15)</strain>
    </source>
</reference>
<dbReference type="Proteomes" id="UP001359308">
    <property type="component" value="Chromosome"/>
</dbReference>
<dbReference type="PANTHER" id="PTHR34039">
    <property type="entry name" value="UPF0102 PROTEIN YRAN"/>
    <property type="match status" value="1"/>
</dbReference>
<dbReference type="CDD" id="cd20736">
    <property type="entry name" value="PoNe_Nuclease"/>
    <property type="match status" value="1"/>
</dbReference>
<evidence type="ECO:0000313" key="4">
    <source>
        <dbReference type="Proteomes" id="UP001359308"/>
    </source>
</evidence>
<dbReference type="HAMAP" id="MF_00048">
    <property type="entry name" value="UPF0102"/>
    <property type="match status" value="1"/>
</dbReference>
<dbReference type="InterPro" id="IPR011856">
    <property type="entry name" value="tRNA_endonuc-like_dom_sf"/>
</dbReference>